<reference evidence="2 3" key="1">
    <citation type="journal article" date="2011" name="Proc. Natl. Acad. Sci. U.S.A.">
        <title>Genome and transcriptome analyses of the mountain pine beetle-fungal symbiont Grosmannia clavigera, a lodgepole pine pathogen.</title>
        <authorList>
            <person name="DiGuistini S."/>
            <person name="Wang Y."/>
            <person name="Liao N.Y."/>
            <person name="Taylor G."/>
            <person name="Tanguay P."/>
            <person name="Feau N."/>
            <person name="Henrissat B."/>
            <person name="Chan S.K."/>
            <person name="Hesse-Orce U."/>
            <person name="Alamouti S.M."/>
            <person name="Tsui C.K.M."/>
            <person name="Docking R.T."/>
            <person name="Levasseur A."/>
            <person name="Haridas S."/>
            <person name="Robertson G."/>
            <person name="Birol I."/>
            <person name="Holt R.A."/>
            <person name="Marra M.A."/>
            <person name="Hamelin R.C."/>
            <person name="Hirst M."/>
            <person name="Jones S.J.M."/>
            <person name="Bohlmann J."/>
            <person name="Breuil C."/>
        </authorList>
    </citation>
    <scope>NUCLEOTIDE SEQUENCE [LARGE SCALE GENOMIC DNA]</scope>
    <source>
        <strain evidence="3">kw1407 / UAMH 11150</strain>
    </source>
</reference>
<accession>F0X7V9</accession>
<proteinExistence type="predicted"/>
<protein>
    <submittedName>
        <fullName evidence="2">Uncharacterized protein</fullName>
    </submittedName>
</protein>
<evidence type="ECO:0000313" key="3">
    <source>
        <dbReference type="Proteomes" id="UP000007796"/>
    </source>
</evidence>
<dbReference type="GeneID" id="25980090"/>
<evidence type="ECO:0000256" key="1">
    <source>
        <dbReference type="SAM" id="MobiDB-lite"/>
    </source>
</evidence>
<feature type="compositionally biased region" description="Pro residues" evidence="1">
    <location>
        <begin position="40"/>
        <end position="49"/>
    </location>
</feature>
<dbReference type="STRING" id="655863.F0X7V9"/>
<organism evidence="3">
    <name type="scientific">Grosmannia clavigera (strain kw1407 / UAMH 11150)</name>
    <name type="common">Blue stain fungus</name>
    <name type="synonym">Graphiocladiella clavigera</name>
    <dbReference type="NCBI Taxonomy" id="655863"/>
    <lineage>
        <taxon>Eukaryota</taxon>
        <taxon>Fungi</taxon>
        <taxon>Dikarya</taxon>
        <taxon>Ascomycota</taxon>
        <taxon>Pezizomycotina</taxon>
        <taxon>Sordariomycetes</taxon>
        <taxon>Sordariomycetidae</taxon>
        <taxon>Ophiostomatales</taxon>
        <taxon>Ophiostomataceae</taxon>
        <taxon>Leptographium</taxon>
    </lineage>
</organism>
<dbReference type="AlphaFoldDB" id="F0X7V9"/>
<name>F0X7V9_GROCL</name>
<feature type="region of interest" description="Disordered" evidence="1">
    <location>
        <begin position="339"/>
        <end position="363"/>
    </location>
</feature>
<sequence length="723" mass="80635">MDQTLIKTNLLPRRRFAPVPIETTFERYRKGAPTAVLTPSPSPRSPSPPRRLWTKEKEKRRFAPQLIESSRRSRRVGDVGPATKPADKTDITPYHNHIYAPKARKNHRRLMSLARRESCDDETADHFFETLVRENEKRILEDALAAFPNSRARAGGAEHFAIREASDDDSSSSQSHGITGPRPYRAGRRSRRDSLTEDVGWALRELQEHHDLLLQTRNVSIAHGSSPYIVPSVSTTESTTEDVEETEKADAVAPADAATPAPNRLERISTLELDRMHIESPPSDPIWTTTARHSTPDSPLHAMGETHMPYIPEVAFDFPRATDGYRGIPAYAQRLREAEGETDEEDEDEISRHITSTPGPIGESLMPYVASAPEEHVTETPTASLAIAHLPPESLFRGRGPFAGYRNRDLFAERDVRRSRRKSPPMLGKDLIFPKCLSPKQTQLEPEYLWSTSNSRNDSHRDATGKHGLWNGFCYSREKNEALAPIERPVMLATPFPPSSPADPFAHAFSASEPGTVCAEPEHVTGSGKHGSKSEHDLFAAALNSQSVGTLPAGAGTMTLRLEQHRSKLQRQADTEGLHVLMGLDGRLQQEKKMAELEEKIATEFTDTFVTQVYNYLSLGYPAMARAYDDELSKISGVPVADLERDDAKALDNPGHARGHISLGNDSGKTGNGYMSMRLSHDDCPRWHALKLYIYEWARQHPDLDGISSLAWGMRERRGSWGV</sequence>
<feature type="compositionally biased region" description="Acidic residues" evidence="1">
    <location>
        <begin position="340"/>
        <end position="349"/>
    </location>
</feature>
<feature type="compositionally biased region" description="Low complexity" evidence="1">
    <location>
        <begin position="171"/>
        <end position="184"/>
    </location>
</feature>
<keyword evidence="3" id="KW-1185">Reference proteome</keyword>
<dbReference type="RefSeq" id="XP_014175796.1">
    <property type="nucleotide sequence ID" value="XM_014320321.1"/>
</dbReference>
<dbReference type="Proteomes" id="UP000007796">
    <property type="component" value="Unassembled WGS sequence"/>
</dbReference>
<dbReference type="eggNOG" id="ENOG502SHAB">
    <property type="taxonomic scope" value="Eukaryota"/>
</dbReference>
<dbReference type="OrthoDB" id="4716584at2759"/>
<dbReference type="InParanoid" id="F0X7V9"/>
<dbReference type="EMBL" id="GL629729">
    <property type="protein sequence ID" value="EFX06314.1"/>
    <property type="molecule type" value="Genomic_DNA"/>
</dbReference>
<feature type="region of interest" description="Disordered" evidence="1">
    <location>
        <begin position="163"/>
        <end position="192"/>
    </location>
</feature>
<gene>
    <name evidence="2" type="ORF">CMQ_6635</name>
</gene>
<evidence type="ECO:0000313" key="2">
    <source>
        <dbReference type="EMBL" id="EFX06314.1"/>
    </source>
</evidence>
<dbReference type="HOGENOM" id="CLU_011743_0_0_1"/>
<feature type="region of interest" description="Disordered" evidence="1">
    <location>
        <begin position="30"/>
        <end position="93"/>
    </location>
</feature>